<dbReference type="GO" id="GO:0016020">
    <property type="term" value="C:membrane"/>
    <property type="evidence" value="ECO:0007669"/>
    <property type="project" value="TreeGrafter"/>
</dbReference>
<dbReference type="GO" id="GO:0005975">
    <property type="term" value="P:carbohydrate metabolic process"/>
    <property type="evidence" value="ECO:0007669"/>
    <property type="project" value="InterPro"/>
</dbReference>
<dbReference type="SUPFAM" id="SSF88713">
    <property type="entry name" value="Glycoside hydrolase/deacetylase"/>
    <property type="match status" value="1"/>
</dbReference>
<dbReference type="InterPro" id="IPR002509">
    <property type="entry name" value="NODB_dom"/>
</dbReference>
<feature type="signal peptide" evidence="4">
    <location>
        <begin position="1"/>
        <end position="25"/>
    </location>
</feature>
<sequence>MYNKNLLKIYITLITLVVSITTIDAALSPSTGLNGSFPATFPELDKVPPSVAAWTAMVDKSKYPNIPPNSVGYSCTPGTVDTYCSFVCTSCSRPETDITYCPKLKDHLKKNNQKATFFVIGSRVFQNPEILQRTVDEGHQVCVHTWSHTPLTTQTDEQIIAEMKWTELAIQKAVNLTPRCMRPPTGDIDDRVRGIVKQLGYKVILWNHDTFDWKSASNTTIPPYDLNWIPQNFTLWAKNQSATTGVISLEHDLYATSASKAPEAMDIVKANGFTALQVSNCSKSSAETRFAFNALTIFSSIAFAMVTGSIIMFT</sequence>
<dbReference type="EMBL" id="CAJVPZ010005997">
    <property type="protein sequence ID" value="CAG8568256.1"/>
    <property type="molecule type" value="Genomic_DNA"/>
</dbReference>
<dbReference type="PROSITE" id="PS51677">
    <property type="entry name" value="NODB"/>
    <property type="match status" value="1"/>
</dbReference>
<keyword evidence="3" id="KW-0812">Transmembrane</keyword>
<evidence type="ECO:0000256" key="2">
    <source>
        <dbReference type="ARBA" id="ARBA00022801"/>
    </source>
</evidence>
<keyword evidence="3" id="KW-0472">Membrane</keyword>
<dbReference type="Pfam" id="PF01522">
    <property type="entry name" value="Polysacc_deac_1"/>
    <property type="match status" value="1"/>
</dbReference>
<dbReference type="InterPro" id="IPR011330">
    <property type="entry name" value="Glyco_hydro/deAcase_b/a-brl"/>
</dbReference>
<keyword evidence="1" id="KW-0479">Metal-binding</keyword>
<dbReference type="OrthoDB" id="407355at2759"/>
<dbReference type="AlphaFoldDB" id="A0A9N9BJQ9"/>
<evidence type="ECO:0000259" key="5">
    <source>
        <dbReference type="PROSITE" id="PS51677"/>
    </source>
</evidence>
<dbReference type="GO" id="GO:0004099">
    <property type="term" value="F:chitin deacetylase activity"/>
    <property type="evidence" value="ECO:0007669"/>
    <property type="project" value="TreeGrafter"/>
</dbReference>
<keyword evidence="3" id="KW-1133">Transmembrane helix</keyword>
<dbReference type="PANTHER" id="PTHR10587:SF133">
    <property type="entry name" value="CHITIN DEACETYLASE 1-RELATED"/>
    <property type="match status" value="1"/>
</dbReference>
<evidence type="ECO:0000256" key="1">
    <source>
        <dbReference type="ARBA" id="ARBA00022723"/>
    </source>
</evidence>
<evidence type="ECO:0000256" key="3">
    <source>
        <dbReference type="SAM" id="Phobius"/>
    </source>
</evidence>
<keyword evidence="7" id="KW-1185">Reference proteome</keyword>
<evidence type="ECO:0000313" key="6">
    <source>
        <dbReference type="EMBL" id="CAG8568256.1"/>
    </source>
</evidence>
<protein>
    <submittedName>
        <fullName evidence="6">853_t:CDS:1</fullName>
    </submittedName>
</protein>
<proteinExistence type="predicted"/>
<organism evidence="6 7">
    <name type="scientific">Racocetra fulgida</name>
    <dbReference type="NCBI Taxonomy" id="60492"/>
    <lineage>
        <taxon>Eukaryota</taxon>
        <taxon>Fungi</taxon>
        <taxon>Fungi incertae sedis</taxon>
        <taxon>Mucoromycota</taxon>
        <taxon>Glomeromycotina</taxon>
        <taxon>Glomeromycetes</taxon>
        <taxon>Diversisporales</taxon>
        <taxon>Gigasporaceae</taxon>
        <taxon>Racocetra</taxon>
    </lineage>
</organism>
<dbReference type="Gene3D" id="3.20.20.370">
    <property type="entry name" value="Glycoside hydrolase/deacetylase"/>
    <property type="match status" value="1"/>
</dbReference>
<name>A0A9N9BJQ9_9GLOM</name>
<dbReference type="Proteomes" id="UP000789396">
    <property type="component" value="Unassembled WGS sequence"/>
</dbReference>
<dbReference type="GO" id="GO:0046872">
    <property type="term" value="F:metal ion binding"/>
    <property type="evidence" value="ECO:0007669"/>
    <property type="project" value="UniProtKB-KW"/>
</dbReference>
<dbReference type="PANTHER" id="PTHR10587">
    <property type="entry name" value="GLYCOSYL TRANSFERASE-RELATED"/>
    <property type="match status" value="1"/>
</dbReference>
<dbReference type="InterPro" id="IPR050248">
    <property type="entry name" value="Polysacc_deacetylase_ArnD"/>
</dbReference>
<accession>A0A9N9BJQ9</accession>
<evidence type="ECO:0000256" key="4">
    <source>
        <dbReference type="SAM" id="SignalP"/>
    </source>
</evidence>
<evidence type="ECO:0000313" key="7">
    <source>
        <dbReference type="Proteomes" id="UP000789396"/>
    </source>
</evidence>
<feature type="chain" id="PRO_5040439163" evidence="4">
    <location>
        <begin position="26"/>
        <end position="314"/>
    </location>
</feature>
<gene>
    <name evidence="6" type="ORF">RFULGI_LOCUS5348</name>
</gene>
<dbReference type="GO" id="GO:0009272">
    <property type="term" value="P:fungal-type cell wall biogenesis"/>
    <property type="evidence" value="ECO:0007669"/>
    <property type="project" value="UniProtKB-ARBA"/>
</dbReference>
<feature type="domain" description="NodB homology" evidence="5">
    <location>
        <begin position="84"/>
        <end position="276"/>
    </location>
</feature>
<keyword evidence="2" id="KW-0378">Hydrolase</keyword>
<reference evidence="6" key="1">
    <citation type="submission" date="2021-06" db="EMBL/GenBank/DDBJ databases">
        <authorList>
            <person name="Kallberg Y."/>
            <person name="Tangrot J."/>
            <person name="Rosling A."/>
        </authorList>
    </citation>
    <scope>NUCLEOTIDE SEQUENCE</scope>
    <source>
        <strain evidence="6">IN212</strain>
    </source>
</reference>
<feature type="transmembrane region" description="Helical" evidence="3">
    <location>
        <begin position="290"/>
        <end position="313"/>
    </location>
</feature>
<comment type="caution">
    <text evidence="6">The sequence shown here is derived from an EMBL/GenBank/DDBJ whole genome shotgun (WGS) entry which is preliminary data.</text>
</comment>
<keyword evidence="4" id="KW-0732">Signal</keyword>